<feature type="region of interest" description="Disordered" evidence="1">
    <location>
        <begin position="1"/>
        <end position="47"/>
    </location>
</feature>
<dbReference type="AlphaFoldDB" id="A0AAW1W5V8"/>
<evidence type="ECO:0000313" key="3">
    <source>
        <dbReference type="Proteomes" id="UP001457282"/>
    </source>
</evidence>
<gene>
    <name evidence="2" type="ORF">M0R45_028023</name>
</gene>
<protein>
    <recommendedName>
        <fullName evidence="4">Ubiquitin-like domain-containing protein</fullName>
    </recommendedName>
</protein>
<evidence type="ECO:0000256" key="1">
    <source>
        <dbReference type="SAM" id="MobiDB-lite"/>
    </source>
</evidence>
<proteinExistence type="predicted"/>
<keyword evidence="3" id="KW-1185">Reference proteome</keyword>
<accession>A0AAW1W5V8</accession>
<organism evidence="2 3">
    <name type="scientific">Rubus argutus</name>
    <name type="common">Southern blackberry</name>
    <dbReference type="NCBI Taxonomy" id="59490"/>
    <lineage>
        <taxon>Eukaryota</taxon>
        <taxon>Viridiplantae</taxon>
        <taxon>Streptophyta</taxon>
        <taxon>Embryophyta</taxon>
        <taxon>Tracheophyta</taxon>
        <taxon>Spermatophyta</taxon>
        <taxon>Magnoliopsida</taxon>
        <taxon>eudicotyledons</taxon>
        <taxon>Gunneridae</taxon>
        <taxon>Pentapetalae</taxon>
        <taxon>rosids</taxon>
        <taxon>fabids</taxon>
        <taxon>Rosales</taxon>
        <taxon>Rosaceae</taxon>
        <taxon>Rosoideae</taxon>
        <taxon>Rosoideae incertae sedis</taxon>
        <taxon>Rubus</taxon>
    </lineage>
</organism>
<dbReference type="SUPFAM" id="SSF54236">
    <property type="entry name" value="Ubiquitin-like"/>
    <property type="match status" value="1"/>
</dbReference>
<reference evidence="2 3" key="1">
    <citation type="journal article" date="2023" name="G3 (Bethesda)">
        <title>A chromosome-length genome assembly and annotation of blackberry (Rubus argutus, cv. 'Hillquist').</title>
        <authorList>
            <person name="Bruna T."/>
            <person name="Aryal R."/>
            <person name="Dudchenko O."/>
            <person name="Sargent D.J."/>
            <person name="Mead D."/>
            <person name="Buti M."/>
            <person name="Cavallini A."/>
            <person name="Hytonen T."/>
            <person name="Andres J."/>
            <person name="Pham M."/>
            <person name="Weisz D."/>
            <person name="Mascagni F."/>
            <person name="Usai G."/>
            <person name="Natali L."/>
            <person name="Bassil N."/>
            <person name="Fernandez G.E."/>
            <person name="Lomsadze A."/>
            <person name="Armour M."/>
            <person name="Olukolu B."/>
            <person name="Poorten T."/>
            <person name="Britton C."/>
            <person name="Davik J."/>
            <person name="Ashrafi H."/>
            <person name="Aiden E.L."/>
            <person name="Borodovsky M."/>
            <person name="Worthington M."/>
        </authorList>
    </citation>
    <scope>NUCLEOTIDE SEQUENCE [LARGE SCALE GENOMIC DNA]</scope>
    <source>
        <strain evidence="2">PI 553951</strain>
    </source>
</reference>
<dbReference type="InterPro" id="IPR029071">
    <property type="entry name" value="Ubiquitin-like_domsf"/>
</dbReference>
<sequence length="307" mass="33360">MSDSDSGNWRDYLKSSPSEDAVEGPTGQPAGGGVEQGDEAEQNNVGAGQNQIIEPNEQVDGDGQNPNVQANQQEAPALNAHAGIQNLNIEELMYPAPSSMYGTSKVLLAQGFPPFVSIEEEATTTEGALTPFRKFVHVPNEKIKVKLLSAWDFKEKMAEGVLVEVEATHLLQSLHLDIARAARTTDFQVPEVYILSLLGINHQLNEQLSYHENKIEEDSIILLSSTVPGKTLHLRFILPGDNEVHELAVNPGDKVTALLEEIQNQTGLEAGFHVVHKRKRLDAASSISQCSINQGDLISVVHAGPRP</sequence>
<comment type="caution">
    <text evidence="2">The sequence shown here is derived from an EMBL/GenBank/DDBJ whole genome shotgun (WGS) entry which is preliminary data.</text>
</comment>
<dbReference type="CDD" id="cd17039">
    <property type="entry name" value="Ubl_ubiquitin_like"/>
    <property type="match status" value="1"/>
</dbReference>
<evidence type="ECO:0008006" key="4">
    <source>
        <dbReference type="Google" id="ProtNLM"/>
    </source>
</evidence>
<name>A0AAW1W5V8_RUBAR</name>
<evidence type="ECO:0000313" key="2">
    <source>
        <dbReference type="EMBL" id="KAK9919431.1"/>
    </source>
</evidence>
<dbReference type="EMBL" id="JBEDUW010000006">
    <property type="protein sequence ID" value="KAK9919431.1"/>
    <property type="molecule type" value="Genomic_DNA"/>
</dbReference>
<dbReference type="Proteomes" id="UP001457282">
    <property type="component" value="Unassembled WGS sequence"/>
</dbReference>